<dbReference type="Pfam" id="PF00487">
    <property type="entry name" value="FA_desaturase"/>
    <property type="match status" value="1"/>
</dbReference>
<dbReference type="AlphaFoldDB" id="A0A6B2LB37"/>
<feature type="transmembrane region" description="Helical" evidence="1">
    <location>
        <begin position="79"/>
        <end position="97"/>
    </location>
</feature>
<feature type="transmembrane region" description="Helical" evidence="1">
    <location>
        <begin position="133"/>
        <end position="154"/>
    </location>
</feature>
<dbReference type="PANTHER" id="PTHR12879:SF8">
    <property type="entry name" value="SPHINGOLIPID DELTA(4)-DESATURASE DES1"/>
    <property type="match status" value="1"/>
</dbReference>
<protein>
    <recommendedName>
        <fullName evidence="2">Fatty acid desaturase domain-containing protein</fullName>
    </recommendedName>
</protein>
<evidence type="ECO:0000313" key="3">
    <source>
        <dbReference type="EMBL" id="NDV34017.1"/>
    </source>
</evidence>
<proteinExistence type="predicted"/>
<name>A0A6B2LB37_9EUKA</name>
<dbReference type="InterPro" id="IPR005804">
    <property type="entry name" value="FA_desaturase_dom"/>
</dbReference>
<dbReference type="GO" id="GO:0016020">
    <property type="term" value="C:membrane"/>
    <property type="evidence" value="ECO:0007669"/>
    <property type="project" value="GOC"/>
</dbReference>
<dbReference type="GO" id="GO:0046513">
    <property type="term" value="P:ceramide biosynthetic process"/>
    <property type="evidence" value="ECO:0007669"/>
    <property type="project" value="TreeGrafter"/>
</dbReference>
<keyword evidence="1" id="KW-1133">Transmembrane helix</keyword>
<feature type="transmembrane region" description="Helical" evidence="1">
    <location>
        <begin position="41"/>
        <end position="59"/>
    </location>
</feature>
<feature type="transmembrane region" description="Helical" evidence="1">
    <location>
        <begin position="182"/>
        <end position="203"/>
    </location>
</feature>
<evidence type="ECO:0000256" key="1">
    <source>
        <dbReference type="SAM" id="Phobius"/>
    </source>
</evidence>
<evidence type="ECO:0000259" key="2">
    <source>
        <dbReference type="Pfam" id="PF00487"/>
    </source>
</evidence>
<reference evidence="3" key="1">
    <citation type="journal article" date="2020" name="J. Eukaryot. Microbiol.">
        <title>De novo Sequencing, Assembly and Annotation of the Transcriptome for the Free-Living Testate Amoeba Arcella intermedia.</title>
        <authorList>
            <person name="Ribeiro G.M."/>
            <person name="Porfirio-Sousa A.L."/>
            <person name="Maurer-Alcala X.X."/>
            <person name="Katz L.A."/>
            <person name="Lahr D.J.G."/>
        </authorList>
    </citation>
    <scope>NUCLEOTIDE SEQUENCE</scope>
</reference>
<dbReference type="GO" id="GO:0042284">
    <property type="term" value="F:sphingolipid delta-4 desaturase activity"/>
    <property type="evidence" value="ECO:0007669"/>
    <property type="project" value="TreeGrafter"/>
</dbReference>
<dbReference type="EMBL" id="GIBP01005048">
    <property type="protein sequence ID" value="NDV34017.1"/>
    <property type="molecule type" value="Transcribed_RNA"/>
</dbReference>
<organism evidence="3">
    <name type="scientific">Arcella intermedia</name>
    <dbReference type="NCBI Taxonomy" id="1963864"/>
    <lineage>
        <taxon>Eukaryota</taxon>
        <taxon>Amoebozoa</taxon>
        <taxon>Tubulinea</taxon>
        <taxon>Elardia</taxon>
        <taxon>Arcellinida</taxon>
        <taxon>Sphaerothecina</taxon>
        <taxon>Arcellidae</taxon>
        <taxon>Arcella</taxon>
    </lineage>
</organism>
<feature type="domain" description="Fatty acid desaturase" evidence="2">
    <location>
        <begin position="47"/>
        <end position="262"/>
    </location>
</feature>
<keyword evidence="1" id="KW-0472">Membrane</keyword>
<dbReference type="PANTHER" id="PTHR12879">
    <property type="entry name" value="SPHINGOLIPID DELTA 4 DESATURASE/C-4 HYDROXYLASE PROTEIN DES2"/>
    <property type="match status" value="1"/>
</dbReference>
<sequence length="295" mass="34337">MLEKYPQIKMLYGPDSVSWMKVALCFVLQIAACYFVRDMGVVGFLVLAWAWGGTINHSLMLAIHELSHDLMFHESWKNLWFGIFTSLPLSLPISIGFKKYHRIHHSKQGWAGVDPDLPTFWEGRTFQSVPMKILFMFFQPFFYVGRPIVVFPMPMQTEEYYAWAVQIAFDITILHFFGGKALLYLLIGTLLGCGLHPLAAHFVGEHYAWDPRYETYSYYGPLNLLVYNVGWHNEHHDFPQIPGSRLPELHKIAPEFYKDIGVHSSWPMVIWRFITDPTITPFSRVLRKPTKKSLY</sequence>
<keyword evidence="1" id="KW-0812">Transmembrane</keyword>
<accession>A0A6B2LB37</accession>